<evidence type="ECO:0000256" key="5">
    <source>
        <dbReference type="ARBA" id="ARBA00023110"/>
    </source>
</evidence>
<evidence type="ECO:0000256" key="3">
    <source>
        <dbReference type="ARBA" id="ARBA00022737"/>
    </source>
</evidence>
<evidence type="ECO:0000256" key="7">
    <source>
        <dbReference type="PROSITE-ProRule" id="PRU00277"/>
    </source>
</evidence>
<reference evidence="10" key="2">
    <citation type="submission" date="2009-03" db="EMBL/GenBank/DDBJ databases">
        <authorList>
            <person name="Gang L."/>
        </authorList>
    </citation>
    <scope>NUCLEOTIDE SEQUENCE</scope>
    <source>
        <strain evidence="10">Anhui</strain>
    </source>
</reference>
<accession>C1L836</accession>
<evidence type="ECO:0000256" key="4">
    <source>
        <dbReference type="ARBA" id="ARBA00022803"/>
    </source>
</evidence>
<evidence type="ECO:0000256" key="1">
    <source>
        <dbReference type="ARBA" id="ARBA00000971"/>
    </source>
</evidence>
<dbReference type="InterPro" id="IPR019734">
    <property type="entry name" value="TPR_rpt"/>
</dbReference>
<keyword evidence="4 8" id="KW-0802">TPR repeat</keyword>
<organism evidence="10">
    <name type="scientific">Schistosoma japonicum</name>
    <name type="common">Blood fluke</name>
    <dbReference type="NCBI Taxonomy" id="6182"/>
    <lineage>
        <taxon>Eukaryota</taxon>
        <taxon>Metazoa</taxon>
        <taxon>Spiralia</taxon>
        <taxon>Lophotrochozoa</taxon>
        <taxon>Platyhelminthes</taxon>
        <taxon>Trematoda</taxon>
        <taxon>Digenea</taxon>
        <taxon>Strigeidida</taxon>
        <taxon>Schistosomatoidea</taxon>
        <taxon>Schistosomatidae</taxon>
        <taxon>Schistosoma</taxon>
    </lineage>
</organism>
<dbReference type="PROSITE" id="PS50059">
    <property type="entry name" value="FKBP_PPIASE"/>
    <property type="match status" value="1"/>
</dbReference>
<reference evidence="10" key="1">
    <citation type="journal article" date="2009" name="Nature">
        <title>The Schistosoma japonicum genome reveals features of host-parasite interplay.</title>
        <authorList>
            <person name="Liu F."/>
            <person name="Zhou Y."/>
            <person name="Wang Z.Q."/>
            <person name="Lu G."/>
            <person name="Zheng H."/>
            <person name="Brindley P.J."/>
            <person name="McManus D.P."/>
            <person name="Blair D."/>
            <person name="Zhang Q.H."/>
            <person name="Zhong Y."/>
            <person name="Wang S."/>
            <person name="Han Z.G."/>
            <person name="Chen Z."/>
        </authorList>
    </citation>
    <scope>NUCLEOTIDE SEQUENCE</scope>
    <source>
        <strain evidence="10">Anhui</strain>
    </source>
</reference>
<evidence type="ECO:0000256" key="8">
    <source>
        <dbReference type="PROSITE-ProRule" id="PRU00339"/>
    </source>
</evidence>
<proteinExistence type="evidence at transcript level"/>
<feature type="domain" description="PPIase FKBP-type" evidence="9">
    <location>
        <begin position="51"/>
        <end position="118"/>
    </location>
</feature>
<sequence>MTKDAVDMSETPKQSEEEYLKDFIDLSPSGDRGIPKKVVREGYSDIKPCDGDTVIVHYVGTNFGGEKHGEVFDSSRARNEKFEFTIGKGSVIKAWDIGVATMRLGEVCELIASPEYAYMDGKSLKFEVELFETMGSDVSRNKDGSIRKSIIKKGRDIHNPVAGAEATIVFRNLLNLTEETEVTYCVGDPPSNVPDELDQSVRHMNTGEVSRIVVYKDGHSLTSGDSDKDRIVYELTLKSFEKTKHLSGITSFPERIAYANTLKEKANNFLKESKFDSAIELYKRLDDELQYVVANGPTEQKELSGVTVAVQLNLALVYLKLCKPDKCIEFCKKVLDNFSDNEKALFRIGQAHLLRKDHEEAVVYFKRIVTKNPNNASAVKQVQICEEEIRRAKDIERKKFRHIFERCKDTGLNDAQNHEDGVVVNDEKSAL</sequence>
<dbReference type="InterPro" id="IPR011990">
    <property type="entry name" value="TPR-like_helical_dom_sf"/>
</dbReference>
<dbReference type="Pfam" id="PF13174">
    <property type="entry name" value="TPR_6"/>
    <property type="match status" value="1"/>
</dbReference>
<dbReference type="GO" id="GO:0003755">
    <property type="term" value="F:peptidyl-prolyl cis-trans isomerase activity"/>
    <property type="evidence" value="ECO:0007669"/>
    <property type="project" value="UniProtKB-KW"/>
</dbReference>
<evidence type="ECO:0000256" key="6">
    <source>
        <dbReference type="ARBA" id="ARBA00023235"/>
    </source>
</evidence>
<keyword evidence="5 7" id="KW-0697">Rotamase</keyword>
<dbReference type="PANTHER" id="PTHR46512:SF9">
    <property type="entry name" value="PEPTIDYLPROLYL ISOMERASE"/>
    <property type="match status" value="1"/>
</dbReference>
<dbReference type="Gene3D" id="3.10.50.40">
    <property type="match status" value="2"/>
</dbReference>
<keyword evidence="3" id="KW-0677">Repeat</keyword>
<protein>
    <recommendedName>
        <fullName evidence="2 7">peptidylprolyl isomerase</fullName>
        <ecNumber evidence="2 7">5.2.1.8</ecNumber>
    </recommendedName>
</protein>
<dbReference type="Gene3D" id="1.25.40.10">
    <property type="entry name" value="Tetratricopeptide repeat domain"/>
    <property type="match status" value="1"/>
</dbReference>
<dbReference type="InterPro" id="IPR001179">
    <property type="entry name" value="PPIase_FKBP_dom"/>
</dbReference>
<keyword evidence="6 7" id="KW-0413">Isomerase</keyword>
<dbReference type="InterPro" id="IPR046357">
    <property type="entry name" value="PPIase_dom_sf"/>
</dbReference>
<name>C1L836_SCHJA</name>
<dbReference type="AlphaFoldDB" id="C1L836"/>
<comment type="catalytic activity">
    <reaction evidence="1 7">
        <text>[protein]-peptidylproline (omega=180) = [protein]-peptidylproline (omega=0)</text>
        <dbReference type="Rhea" id="RHEA:16237"/>
        <dbReference type="Rhea" id="RHEA-COMP:10747"/>
        <dbReference type="Rhea" id="RHEA-COMP:10748"/>
        <dbReference type="ChEBI" id="CHEBI:83833"/>
        <dbReference type="ChEBI" id="CHEBI:83834"/>
        <dbReference type="EC" id="5.2.1.8"/>
    </reaction>
</comment>
<evidence type="ECO:0000259" key="9">
    <source>
        <dbReference type="PROSITE" id="PS50059"/>
    </source>
</evidence>
<dbReference type="InterPro" id="IPR050754">
    <property type="entry name" value="FKBP4/5/8-like"/>
</dbReference>
<evidence type="ECO:0000256" key="2">
    <source>
        <dbReference type="ARBA" id="ARBA00013194"/>
    </source>
</evidence>
<dbReference type="PROSITE" id="PS50005">
    <property type="entry name" value="TPR"/>
    <property type="match status" value="1"/>
</dbReference>
<dbReference type="SUPFAM" id="SSF48452">
    <property type="entry name" value="TPR-like"/>
    <property type="match status" value="1"/>
</dbReference>
<evidence type="ECO:0000313" key="10">
    <source>
        <dbReference type="EMBL" id="CAX70864.1"/>
    </source>
</evidence>
<dbReference type="PANTHER" id="PTHR46512">
    <property type="entry name" value="PEPTIDYLPROLYL ISOMERASE"/>
    <property type="match status" value="1"/>
</dbReference>
<dbReference type="SUPFAM" id="SSF54534">
    <property type="entry name" value="FKBP-like"/>
    <property type="match status" value="2"/>
</dbReference>
<dbReference type="EMBL" id="FN315132">
    <property type="protein sequence ID" value="CAX70864.1"/>
    <property type="molecule type" value="mRNA"/>
</dbReference>
<feature type="repeat" description="TPR" evidence="8">
    <location>
        <begin position="342"/>
        <end position="375"/>
    </location>
</feature>
<dbReference type="Pfam" id="PF00254">
    <property type="entry name" value="FKBP_C"/>
    <property type="match status" value="1"/>
</dbReference>
<dbReference type="EC" id="5.2.1.8" evidence="2 7"/>
<dbReference type="SMART" id="SM00028">
    <property type="entry name" value="TPR"/>
    <property type="match status" value="3"/>
</dbReference>